<dbReference type="AlphaFoldDB" id="A0A8C0K3T8"/>
<evidence type="ECO:0000259" key="4">
    <source>
        <dbReference type="SMART" id="SM00406"/>
    </source>
</evidence>
<dbReference type="InterPro" id="IPR013783">
    <property type="entry name" value="Ig-like_fold"/>
</dbReference>
<evidence type="ECO:0000313" key="6">
    <source>
        <dbReference type="Proteomes" id="UP000694391"/>
    </source>
</evidence>
<protein>
    <recommendedName>
        <fullName evidence="4">Immunoglobulin V-set domain-containing protein</fullName>
    </recommendedName>
</protein>
<feature type="domain" description="Immunoglobulin V-set" evidence="4">
    <location>
        <begin position="17"/>
        <end position="97"/>
    </location>
</feature>
<dbReference type="FunFam" id="2.60.40.10:FF:001259">
    <property type="entry name" value="Immunoglobulin heavy variable 13-2"/>
    <property type="match status" value="1"/>
</dbReference>
<evidence type="ECO:0000256" key="1">
    <source>
        <dbReference type="ARBA" id="ARBA00022859"/>
    </source>
</evidence>
<reference evidence="5" key="1">
    <citation type="submission" date="2025-08" db="UniProtKB">
        <authorList>
            <consortium name="Ensembl"/>
        </authorList>
    </citation>
    <scope>IDENTIFICATION</scope>
</reference>
<dbReference type="Gene3D" id="2.60.40.10">
    <property type="entry name" value="Immunoglobulins"/>
    <property type="match status" value="1"/>
</dbReference>
<keyword evidence="1" id="KW-0391">Immunity</keyword>
<keyword evidence="3" id="KW-1280">Immunoglobulin</keyword>
<dbReference type="InterPro" id="IPR036179">
    <property type="entry name" value="Ig-like_dom_sf"/>
</dbReference>
<dbReference type="Ensembl" id="ENSCAFT00020011220.1">
    <property type="protein sequence ID" value="ENSCAFP00020009652.1"/>
    <property type="gene ID" value="ENSCAFG00020007846.1"/>
</dbReference>
<dbReference type="GO" id="GO:0002250">
    <property type="term" value="P:adaptive immune response"/>
    <property type="evidence" value="ECO:0007669"/>
    <property type="project" value="UniProtKB-KW"/>
</dbReference>
<dbReference type="GO" id="GO:0019814">
    <property type="term" value="C:immunoglobulin complex"/>
    <property type="evidence" value="ECO:0007669"/>
    <property type="project" value="UniProtKB-KW"/>
</dbReference>
<dbReference type="SUPFAM" id="SSF48726">
    <property type="entry name" value="Immunoglobulin"/>
    <property type="match status" value="1"/>
</dbReference>
<dbReference type="Pfam" id="PF07686">
    <property type="entry name" value="V-set"/>
    <property type="match status" value="1"/>
</dbReference>
<dbReference type="GeneTree" id="ENSGT01050000244871"/>
<organism evidence="5 6">
    <name type="scientific">Canis lupus dingo</name>
    <name type="common">dingo</name>
    <dbReference type="NCBI Taxonomy" id="286419"/>
    <lineage>
        <taxon>Eukaryota</taxon>
        <taxon>Metazoa</taxon>
        <taxon>Chordata</taxon>
        <taxon>Craniata</taxon>
        <taxon>Vertebrata</taxon>
        <taxon>Euteleostomi</taxon>
        <taxon>Mammalia</taxon>
        <taxon>Eutheria</taxon>
        <taxon>Laurasiatheria</taxon>
        <taxon>Carnivora</taxon>
        <taxon>Caniformia</taxon>
        <taxon>Canidae</taxon>
        <taxon>Canis</taxon>
    </lineage>
</organism>
<evidence type="ECO:0000256" key="2">
    <source>
        <dbReference type="ARBA" id="ARBA00023130"/>
    </source>
</evidence>
<name>A0A8C0K3T8_CANLU</name>
<accession>A0A8C0K3T8</accession>
<evidence type="ECO:0000256" key="3">
    <source>
        <dbReference type="ARBA" id="ARBA00043265"/>
    </source>
</evidence>
<dbReference type="InterPro" id="IPR050199">
    <property type="entry name" value="IgHV"/>
</dbReference>
<proteinExistence type="predicted"/>
<evidence type="ECO:0000313" key="5">
    <source>
        <dbReference type="Ensembl" id="ENSCAFP00020009652.1"/>
    </source>
</evidence>
<dbReference type="InterPro" id="IPR013106">
    <property type="entry name" value="Ig_V-set"/>
</dbReference>
<keyword evidence="2" id="KW-1064">Adaptive immunity</keyword>
<reference evidence="5" key="2">
    <citation type="submission" date="2025-09" db="UniProtKB">
        <authorList>
            <consortium name="Ensembl"/>
        </authorList>
    </citation>
    <scope>IDENTIFICATION</scope>
</reference>
<dbReference type="SMART" id="SM00406">
    <property type="entry name" value="IGv"/>
    <property type="match status" value="1"/>
</dbReference>
<dbReference type="GO" id="GO:0005576">
    <property type="term" value="C:extracellular region"/>
    <property type="evidence" value="ECO:0007669"/>
    <property type="project" value="UniProtKB-ARBA"/>
</dbReference>
<dbReference type="Proteomes" id="UP000694391">
    <property type="component" value="Unplaced"/>
</dbReference>
<sequence>EVQLVESGGDLVKPGGSLRLSCVASGFTFSSYYMEWVRQAPGKGLQWISNDGRSTGYADAVKGRFTISRDNAKNTLYLQMNSLRAEDTAVSASRCHTFFLQPWGSGEPFVS</sequence>
<keyword evidence="6" id="KW-1185">Reference proteome</keyword>
<dbReference type="PANTHER" id="PTHR23266">
    <property type="entry name" value="IMMUNOGLOBULIN HEAVY CHAIN"/>
    <property type="match status" value="1"/>
</dbReference>